<name>A0ACD3QX37_LARCR</name>
<accession>A0ACD3QX37</accession>
<protein>
    <submittedName>
        <fullName evidence="1">Uncharacterized protein</fullName>
    </submittedName>
</protein>
<sequence length="251" mass="28239">MAEQQQFYLLLGNLMSPDNGVRKQAEETYDTIPGPNKITFLLQAIRDASAAEEVKQMAAVLLRRLLSSSFEEVYPGLTLEMQTAIKTELLTSIQQETAPTIRKKVCDIAAELCRNLIDDDGNNQWPELLKFLFDSVTRTTSACEKLPCTYSGIFGNQQQHYMEVIKRMLVQCMQDQANPQAVNESCYQADDSVLKSLVEIADTAPKYLRPNLEATLQLCLKLCADTNLTNMQRPVGAGGHRHLIRRPQRPC</sequence>
<dbReference type="Proteomes" id="UP000793456">
    <property type="component" value="Chromosome XIII"/>
</dbReference>
<evidence type="ECO:0000313" key="1">
    <source>
        <dbReference type="EMBL" id="TMS11688.1"/>
    </source>
</evidence>
<dbReference type="EMBL" id="CM011686">
    <property type="protein sequence ID" value="TMS11688.1"/>
    <property type="molecule type" value="Genomic_DNA"/>
</dbReference>
<comment type="caution">
    <text evidence="1">The sequence shown here is derived from an EMBL/GenBank/DDBJ whole genome shotgun (WGS) entry which is preliminary data.</text>
</comment>
<reference evidence="1" key="1">
    <citation type="submission" date="2018-11" db="EMBL/GenBank/DDBJ databases">
        <title>The sequence and de novo assembly of Larimichthys crocea genome using PacBio and Hi-C technologies.</title>
        <authorList>
            <person name="Xu P."/>
            <person name="Chen B."/>
            <person name="Zhou Z."/>
            <person name="Ke Q."/>
            <person name="Wu Y."/>
            <person name="Bai H."/>
            <person name="Pu F."/>
        </authorList>
    </citation>
    <scope>NUCLEOTIDE SEQUENCE</scope>
    <source>
        <tissue evidence="1">Muscle</tissue>
    </source>
</reference>
<gene>
    <name evidence="1" type="ORF">E3U43_019079</name>
</gene>
<proteinExistence type="predicted"/>
<evidence type="ECO:0000313" key="2">
    <source>
        <dbReference type="Proteomes" id="UP000793456"/>
    </source>
</evidence>
<keyword evidence="2" id="KW-1185">Reference proteome</keyword>
<organism evidence="1 2">
    <name type="scientific">Larimichthys crocea</name>
    <name type="common">Large yellow croaker</name>
    <name type="synonym">Pseudosciaena crocea</name>
    <dbReference type="NCBI Taxonomy" id="215358"/>
    <lineage>
        <taxon>Eukaryota</taxon>
        <taxon>Metazoa</taxon>
        <taxon>Chordata</taxon>
        <taxon>Craniata</taxon>
        <taxon>Vertebrata</taxon>
        <taxon>Euteleostomi</taxon>
        <taxon>Actinopterygii</taxon>
        <taxon>Neopterygii</taxon>
        <taxon>Teleostei</taxon>
        <taxon>Neoteleostei</taxon>
        <taxon>Acanthomorphata</taxon>
        <taxon>Eupercaria</taxon>
        <taxon>Sciaenidae</taxon>
        <taxon>Larimichthys</taxon>
    </lineage>
</organism>